<protein>
    <submittedName>
        <fullName evidence="2">Uncharacterized protein</fullName>
    </submittedName>
</protein>
<dbReference type="EMBL" id="JAUTDP010000005">
    <property type="protein sequence ID" value="KAK3399463.1"/>
    <property type="molecule type" value="Genomic_DNA"/>
</dbReference>
<keyword evidence="3" id="KW-1185">Reference proteome</keyword>
<feature type="compositionally biased region" description="Basic and acidic residues" evidence="1">
    <location>
        <begin position="75"/>
        <end position="90"/>
    </location>
</feature>
<organism evidence="2 3">
    <name type="scientific">Sordaria brevicollis</name>
    <dbReference type="NCBI Taxonomy" id="83679"/>
    <lineage>
        <taxon>Eukaryota</taxon>
        <taxon>Fungi</taxon>
        <taxon>Dikarya</taxon>
        <taxon>Ascomycota</taxon>
        <taxon>Pezizomycotina</taxon>
        <taxon>Sordariomycetes</taxon>
        <taxon>Sordariomycetidae</taxon>
        <taxon>Sordariales</taxon>
        <taxon>Sordariaceae</taxon>
        <taxon>Sordaria</taxon>
    </lineage>
</organism>
<dbReference type="Proteomes" id="UP001281003">
    <property type="component" value="Unassembled WGS sequence"/>
</dbReference>
<reference evidence="2" key="1">
    <citation type="journal article" date="2023" name="Mol. Phylogenet. Evol.">
        <title>Genome-scale phylogeny and comparative genomics of the fungal order Sordariales.</title>
        <authorList>
            <person name="Hensen N."/>
            <person name="Bonometti L."/>
            <person name="Westerberg I."/>
            <person name="Brannstrom I.O."/>
            <person name="Guillou S."/>
            <person name="Cros-Aarteil S."/>
            <person name="Calhoun S."/>
            <person name="Haridas S."/>
            <person name="Kuo A."/>
            <person name="Mondo S."/>
            <person name="Pangilinan J."/>
            <person name="Riley R."/>
            <person name="LaButti K."/>
            <person name="Andreopoulos B."/>
            <person name="Lipzen A."/>
            <person name="Chen C."/>
            <person name="Yan M."/>
            <person name="Daum C."/>
            <person name="Ng V."/>
            <person name="Clum A."/>
            <person name="Steindorff A."/>
            <person name="Ohm R.A."/>
            <person name="Martin F."/>
            <person name="Silar P."/>
            <person name="Natvig D.O."/>
            <person name="Lalanne C."/>
            <person name="Gautier V."/>
            <person name="Ament-Velasquez S.L."/>
            <person name="Kruys A."/>
            <person name="Hutchinson M.I."/>
            <person name="Powell A.J."/>
            <person name="Barry K."/>
            <person name="Miller A.N."/>
            <person name="Grigoriev I.V."/>
            <person name="Debuchy R."/>
            <person name="Gladieux P."/>
            <person name="Hiltunen Thoren M."/>
            <person name="Johannesson H."/>
        </authorList>
    </citation>
    <scope>NUCLEOTIDE SEQUENCE</scope>
    <source>
        <strain evidence="2">FGSC 1904</strain>
    </source>
</reference>
<gene>
    <name evidence="2" type="ORF">B0T20DRAFT_452893</name>
</gene>
<name>A0AAE0PGC8_SORBR</name>
<feature type="compositionally biased region" description="Polar residues" evidence="1">
    <location>
        <begin position="91"/>
        <end position="108"/>
    </location>
</feature>
<feature type="region of interest" description="Disordered" evidence="1">
    <location>
        <begin position="190"/>
        <end position="216"/>
    </location>
</feature>
<evidence type="ECO:0000313" key="3">
    <source>
        <dbReference type="Proteomes" id="UP001281003"/>
    </source>
</evidence>
<reference evidence="2" key="2">
    <citation type="submission" date="2023-07" db="EMBL/GenBank/DDBJ databases">
        <authorList>
            <consortium name="Lawrence Berkeley National Laboratory"/>
            <person name="Haridas S."/>
            <person name="Hensen N."/>
            <person name="Bonometti L."/>
            <person name="Westerberg I."/>
            <person name="Brannstrom I.O."/>
            <person name="Guillou S."/>
            <person name="Cros-Aarteil S."/>
            <person name="Calhoun S."/>
            <person name="Kuo A."/>
            <person name="Mondo S."/>
            <person name="Pangilinan J."/>
            <person name="Riley R."/>
            <person name="LaButti K."/>
            <person name="Andreopoulos B."/>
            <person name="Lipzen A."/>
            <person name="Chen C."/>
            <person name="Yanf M."/>
            <person name="Daum C."/>
            <person name="Ng V."/>
            <person name="Clum A."/>
            <person name="Steindorff A."/>
            <person name="Ohm R."/>
            <person name="Martin F."/>
            <person name="Silar P."/>
            <person name="Natvig D."/>
            <person name="Lalanne C."/>
            <person name="Gautier V."/>
            <person name="Ament-velasquez S.L."/>
            <person name="Kruys A."/>
            <person name="Hutchinson M.I."/>
            <person name="Powell A.J."/>
            <person name="Barry K."/>
            <person name="Miller A.N."/>
            <person name="Grigoriev I.V."/>
            <person name="Debuchy R."/>
            <person name="Gladieux P."/>
            <person name="Thoren M.H."/>
            <person name="Johannesson H."/>
        </authorList>
    </citation>
    <scope>NUCLEOTIDE SEQUENCE</scope>
    <source>
        <strain evidence="2">FGSC 1904</strain>
    </source>
</reference>
<proteinExistence type="predicted"/>
<feature type="region of interest" description="Disordered" evidence="1">
    <location>
        <begin position="269"/>
        <end position="301"/>
    </location>
</feature>
<accession>A0AAE0PGC8</accession>
<evidence type="ECO:0000313" key="2">
    <source>
        <dbReference type="EMBL" id="KAK3399463.1"/>
    </source>
</evidence>
<dbReference type="AlphaFoldDB" id="A0AAE0PGC8"/>
<evidence type="ECO:0000256" key="1">
    <source>
        <dbReference type="SAM" id="MobiDB-lite"/>
    </source>
</evidence>
<feature type="region of interest" description="Disordered" evidence="1">
    <location>
        <begin position="75"/>
        <end position="108"/>
    </location>
</feature>
<comment type="caution">
    <text evidence="2">The sequence shown here is derived from an EMBL/GenBank/DDBJ whole genome shotgun (WGS) entry which is preliminary data.</text>
</comment>
<sequence>MCFYRTKQYKACGHTEFRRFVCSPAPIKTQANPSDGSSRGEVENPSRFACGEQPQYVNALELAFCSHCRKTRSRNKDKAQKDVMSEKQQSRESGTVQRSLPASESRVAQFQNPQILMVDLKELDAQQTQSNRKVKDVEAVSVEALGLPRECSSYKGGIKEMIKECRQICEEYQVAQTQISTMLETPSVSIARPTQPHDPKPAVTRPTPSTAKPCPLSHSVTKVRRDLFAAKGRVRSMIHAVNTKSELDPVISSINRKSIAGMVTTINHIRKPDHSANPQPPPTPQKELTRRPLSYPNTRNLSKSGKLQVLSKHRYHRLRPIPEESSSQALVVGSSVADTDVLRRAKAVKIRSISASHRPGMRPRVGLRREMRAPPVPRHSMPPVAVPCSKYVDLGRRRVSGYKWSFIV</sequence>